<evidence type="ECO:0000313" key="4">
    <source>
        <dbReference type="Proteomes" id="UP000290848"/>
    </source>
</evidence>
<dbReference type="GO" id="GO:0009279">
    <property type="term" value="C:cell outer membrane"/>
    <property type="evidence" value="ECO:0007669"/>
    <property type="project" value="UniProtKB-SubCell"/>
</dbReference>
<sequence>MQYNSILLKIMRISLIQIFLFGTLVGSSLAREGKAQEVLRIKVTLNEKDVSLERLLSKLEETYNVSFVYSPHIVDSDRKVSISAKGSTLSEMLQQVLPPMGLTFNVTGEVIVIKSSSESQAEALRFTVSGTVTDQKTGDPLPGVSVKVKGSTLGTVTNIQGKYSIDVPGARSVLVFSFVGFENEELEVSQTAVLNVVMKEKNNSLEEVVVVGYGTQKKVNVIGSVATINSKTIENRSATTLSSSLSGLAAGVYVRTTTGKPGADGASIMIRGTGTISSTSPLVVIDGIVGSMDAVNPNDVDNISILKDAATAAIYGSAASNGVILITTKKGNKGKTNITYTGLSSIAKPNDVPEFITDYATHMRLVNEGYRNIGQAAVYTDATITQWEDAKANPNDLNEKGFPNYAAYPNTDWANVVFDQNKLVQNHNLTLNGGTETTQYLMSAGYLNNPGTMPNTGADKYRLRVNLQSKVAKFLTLGTQTFGDLQKMSVADMNTVYSYLVATVPGVYPQYNGLYGFPAAKEESVTANNPLASLYTLGGKNRVSRVNTTIFANIDILKGLNFETKVHYDNAFTENNTYSVPQERWNFATGAIGQSAAAPSQLTTQYSLAKGYNVIIDNVLRYNTTIRSKHDIGAILGYNQQYSNQYNFNASKKGLLDPSLTTLTAGSVMNSIGGTETDWGLRSYFGRVNYAYKQRYLAEAVMRYDGSSKFGPDSKWGLFPAFSVGWRLSDEPFLSGLKRFADDLKLRASWGKTGSNGVSEYEHQAAYSSANYSFNGGVFTGLAPSKSGNSDLHWETTTTSNIGLSGTTFKGAMNFDIDVYKGFTSGILFIPTIPRTVGTVVGPTKNIAEVTKKGLELTLGYNGKLNKLRYSISGNFAYNTNKVDKYKGKLQEGFITDASGNQVYSSNLGTVSTGGNTRIIEGHTINEYYLYPVYKGSGTYSNADGSVNVNGGPKDGMIRTAEDMDWLQKMVAAGHRFQPADGIANNKIWYGDLIYADSNGDGIYGNVYDQQFTGKNSAPNINYGLNLNASYKGFDLSMIWSGSAGMSYYWSVTYLNQSVVGLGKAVSTMIANNHYYYNEANPNDPANTINARYPRLKSTDAQNGRQSNYYLYNASYVKLRNFQLGYSIPNKITRKLSMSSVRVYVAGENLLTISDYPGQDPEVGPATTGTGLIYPTMRQYSLGLNVTF</sequence>
<proteinExistence type="inferred from homology"/>
<evidence type="ECO:0000256" key="1">
    <source>
        <dbReference type="PROSITE-ProRule" id="PRU01360"/>
    </source>
</evidence>
<keyword evidence="1" id="KW-1134">Transmembrane beta strand</keyword>
<dbReference type="Gene3D" id="2.170.130.10">
    <property type="entry name" value="TonB-dependent receptor, plug domain"/>
    <property type="match status" value="1"/>
</dbReference>
<comment type="caution">
    <text evidence="3">The sequence shown here is derived from an EMBL/GenBank/DDBJ whole genome shotgun (WGS) entry which is preliminary data.</text>
</comment>
<comment type="similarity">
    <text evidence="1">Belongs to the TonB-dependent receptor family.</text>
</comment>
<dbReference type="InterPro" id="IPR023996">
    <property type="entry name" value="TonB-dep_OMP_SusC/RagA"/>
</dbReference>
<dbReference type="PROSITE" id="PS52016">
    <property type="entry name" value="TONB_DEPENDENT_REC_3"/>
    <property type="match status" value="1"/>
</dbReference>
<dbReference type="NCBIfam" id="TIGR04056">
    <property type="entry name" value="OMP_RagA_SusC"/>
    <property type="match status" value="1"/>
</dbReference>
<dbReference type="FunFam" id="2.170.130.10:FF:000003">
    <property type="entry name" value="SusC/RagA family TonB-linked outer membrane protein"/>
    <property type="match status" value="1"/>
</dbReference>
<dbReference type="AlphaFoldDB" id="A0A4Q0M6L8"/>
<evidence type="ECO:0000259" key="2">
    <source>
        <dbReference type="Pfam" id="PF07715"/>
    </source>
</evidence>
<dbReference type="Proteomes" id="UP000290848">
    <property type="component" value="Unassembled WGS sequence"/>
</dbReference>
<dbReference type="SUPFAM" id="SSF49464">
    <property type="entry name" value="Carboxypeptidase regulatory domain-like"/>
    <property type="match status" value="1"/>
</dbReference>
<comment type="subcellular location">
    <subcellularLocation>
        <location evidence="1">Cell outer membrane</location>
        <topology evidence="1">Multi-pass membrane protein</topology>
    </subcellularLocation>
</comment>
<accession>A0A4Q0M6L8</accession>
<organism evidence="3 4">
    <name type="scientific">Arcticibacter tournemirensis</name>
    <dbReference type="NCBI Taxonomy" id="699437"/>
    <lineage>
        <taxon>Bacteria</taxon>
        <taxon>Pseudomonadati</taxon>
        <taxon>Bacteroidota</taxon>
        <taxon>Sphingobacteriia</taxon>
        <taxon>Sphingobacteriales</taxon>
        <taxon>Sphingobacteriaceae</taxon>
        <taxon>Arcticibacter</taxon>
    </lineage>
</organism>
<keyword evidence="1" id="KW-0998">Cell outer membrane</keyword>
<dbReference type="InterPro" id="IPR012910">
    <property type="entry name" value="Plug_dom"/>
</dbReference>
<keyword evidence="1" id="KW-0472">Membrane</keyword>
<dbReference type="InterPro" id="IPR023997">
    <property type="entry name" value="TonB-dep_OMP_SusC/RagA_CS"/>
</dbReference>
<feature type="domain" description="TonB-dependent receptor plug" evidence="2">
    <location>
        <begin position="218"/>
        <end position="323"/>
    </location>
</feature>
<dbReference type="Pfam" id="PF13715">
    <property type="entry name" value="CarbopepD_reg_2"/>
    <property type="match status" value="1"/>
</dbReference>
<protein>
    <submittedName>
        <fullName evidence="3">SusC/RagA family TonB-linked outer membrane protein</fullName>
    </submittedName>
</protein>
<keyword evidence="1" id="KW-0812">Transmembrane</keyword>
<keyword evidence="1" id="KW-0813">Transport</keyword>
<dbReference type="RefSeq" id="WP_128770265.1">
    <property type="nucleotide sequence ID" value="NZ_RXOC01000010.1"/>
</dbReference>
<dbReference type="SUPFAM" id="SSF56935">
    <property type="entry name" value="Porins"/>
    <property type="match status" value="1"/>
</dbReference>
<dbReference type="InterPro" id="IPR037066">
    <property type="entry name" value="Plug_dom_sf"/>
</dbReference>
<name>A0A4Q0M6L8_9SPHI</name>
<dbReference type="EMBL" id="RXOC01000010">
    <property type="protein sequence ID" value="RXF68634.1"/>
    <property type="molecule type" value="Genomic_DNA"/>
</dbReference>
<dbReference type="InterPro" id="IPR008969">
    <property type="entry name" value="CarboxyPept-like_regulatory"/>
</dbReference>
<reference evidence="3 4" key="1">
    <citation type="submission" date="2018-12" db="EMBL/GenBank/DDBJ databases">
        <title>The Draft Genome Sequence of the Soil Bacterium Pedobacter tournemirensis R1.</title>
        <authorList>
            <person name="He J."/>
        </authorList>
    </citation>
    <scope>NUCLEOTIDE SEQUENCE [LARGE SCALE GENOMIC DNA]</scope>
    <source>
        <strain evidence="3 4">R1</strain>
    </source>
</reference>
<evidence type="ECO:0000313" key="3">
    <source>
        <dbReference type="EMBL" id="RXF68634.1"/>
    </source>
</evidence>
<dbReference type="Pfam" id="PF07715">
    <property type="entry name" value="Plug"/>
    <property type="match status" value="1"/>
</dbReference>
<dbReference type="Gene3D" id="2.60.40.1120">
    <property type="entry name" value="Carboxypeptidase-like, regulatory domain"/>
    <property type="match status" value="1"/>
</dbReference>
<dbReference type="NCBIfam" id="TIGR04057">
    <property type="entry name" value="SusC_RagA_signa"/>
    <property type="match status" value="1"/>
</dbReference>
<gene>
    <name evidence="3" type="ORF">EKH83_15000</name>
</gene>
<dbReference type="InterPro" id="IPR039426">
    <property type="entry name" value="TonB-dep_rcpt-like"/>
</dbReference>